<evidence type="ECO:0000256" key="16">
    <source>
        <dbReference type="ARBA" id="ARBA00067967"/>
    </source>
</evidence>
<evidence type="ECO:0000256" key="5">
    <source>
        <dbReference type="ARBA" id="ARBA00022692"/>
    </source>
</evidence>
<accession>A0A2G5TMI4</accession>
<evidence type="ECO:0000256" key="8">
    <source>
        <dbReference type="ARBA" id="ARBA00023069"/>
    </source>
</evidence>
<feature type="transmembrane region" description="Helical" evidence="19">
    <location>
        <begin position="386"/>
        <end position="409"/>
    </location>
</feature>
<evidence type="ECO:0000256" key="12">
    <source>
        <dbReference type="ARBA" id="ARBA00023273"/>
    </source>
</evidence>
<gene>
    <name evidence="20" type="primary">Cni-str-38</name>
    <name evidence="20" type="synonym">Cnig_chr_V.g20386</name>
    <name evidence="20" type="ORF">B9Z55_020386</name>
</gene>
<evidence type="ECO:0000256" key="17">
    <source>
        <dbReference type="ARBA" id="ARBA00078653"/>
    </source>
</evidence>
<name>A0A2G5TMI4_9PELO</name>
<evidence type="ECO:0000256" key="15">
    <source>
        <dbReference type="ARBA" id="ARBA00064300"/>
    </source>
</evidence>
<keyword evidence="11" id="KW-0325">Glycoprotein</keyword>
<keyword evidence="8" id="KW-0969">Cilium</keyword>
<feature type="transmembrane region" description="Helical" evidence="19">
    <location>
        <begin position="625"/>
        <end position="646"/>
    </location>
</feature>
<evidence type="ECO:0000313" key="20">
    <source>
        <dbReference type="EMBL" id="PIC28495.1"/>
    </source>
</evidence>
<comment type="subcellular location">
    <subcellularLocation>
        <location evidence="1">Cell projection</location>
        <location evidence="1">Cilium membrane</location>
        <topology evidence="1">Multi-pass membrane protein</topology>
    </subcellularLocation>
</comment>
<dbReference type="EMBL" id="PDUG01000005">
    <property type="protein sequence ID" value="PIC28495.1"/>
    <property type="molecule type" value="Genomic_DNA"/>
</dbReference>
<evidence type="ECO:0000256" key="2">
    <source>
        <dbReference type="ARBA" id="ARBA00022475"/>
    </source>
</evidence>
<evidence type="ECO:0000256" key="14">
    <source>
        <dbReference type="ARBA" id="ARBA00061678"/>
    </source>
</evidence>
<evidence type="ECO:0000313" key="21">
    <source>
        <dbReference type="Proteomes" id="UP000230233"/>
    </source>
</evidence>
<protein>
    <recommendedName>
        <fullName evidence="16">Serpentine receptor class r-10</fullName>
    </recommendedName>
    <alternativeName>
        <fullName evidence="17">Odorant response abnormal protein 10</fullName>
    </alternativeName>
    <alternativeName>
        <fullName evidence="18">Olfactory receptor 10</fullName>
    </alternativeName>
</protein>
<feature type="transmembrane region" description="Helical" evidence="19">
    <location>
        <begin position="133"/>
        <end position="156"/>
    </location>
</feature>
<keyword evidence="2" id="KW-1003">Cell membrane</keyword>
<feature type="transmembrane region" description="Helical" evidence="19">
    <location>
        <begin position="476"/>
        <end position="496"/>
    </location>
</feature>
<evidence type="ECO:0000256" key="11">
    <source>
        <dbReference type="ARBA" id="ARBA00023180"/>
    </source>
</evidence>
<keyword evidence="21" id="KW-1185">Reference proteome</keyword>
<dbReference type="PANTHER" id="PTHR46178:SF8">
    <property type="entry name" value="SEVEN TM RECEPTOR"/>
    <property type="match status" value="1"/>
</dbReference>
<feature type="transmembrane region" description="Helical" evidence="19">
    <location>
        <begin position="587"/>
        <end position="605"/>
    </location>
</feature>
<dbReference type="PANTHER" id="PTHR46178">
    <property type="entry name" value="SEVEN TM RECEPTOR"/>
    <property type="match status" value="1"/>
</dbReference>
<dbReference type="InterPro" id="IPR019428">
    <property type="entry name" value="7TM_GPCR_serpentine_rcpt_Str"/>
</dbReference>
<keyword evidence="5 19" id="KW-0812">Transmembrane</keyword>
<feature type="transmembrane region" description="Helical" evidence="19">
    <location>
        <begin position="542"/>
        <end position="566"/>
    </location>
</feature>
<feature type="transmembrane region" description="Helical" evidence="19">
    <location>
        <begin position="41"/>
        <end position="61"/>
    </location>
</feature>
<evidence type="ECO:0000256" key="18">
    <source>
        <dbReference type="ARBA" id="ARBA00082489"/>
    </source>
</evidence>
<dbReference type="GO" id="GO:0007608">
    <property type="term" value="P:sensory perception of smell"/>
    <property type="evidence" value="ECO:0007669"/>
    <property type="project" value="UniProtKB-KW"/>
</dbReference>
<feature type="transmembrane region" description="Helical" evidence="19">
    <location>
        <begin position="281"/>
        <end position="302"/>
    </location>
</feature>
<dbReference type="FunFam" id="1.20.1070.10:FF:000128">
    <property type="entry name" value="Seven TM Receptor"/>
    <property type="match status" value="2"/>
</dbReference>
<dbReference type="GO" id="GO:0006935">
    <property type="term" value="P:chemotaxis"/>
    <property type="evidence" value="ECO:0007669"/>
    <property type="project" value="UniProtKB-KW"/>
</dbReference>
<evidence type="ECO:0000256" key="7">
    <source>
        <dbReference type="ARBA" id="ARBA00022989"/>
    </source>
</evidence>
<dbReference type="Pfam" id="PF10326">
    <property type="entry name" value="7TM_GPCR_Str"/>
    <property type="match status" value="2"/>
</dbReference>
<keyword evidence="7 19" id="KW-1133">Transmembrane helix</keyword>
<keyword evidence="3" id="KW-0145">Chemotaxis</keyword>
<dbReference type="Proteomes" id="UP000230233">
    <property type="component" value="Chromosome V"/>
</dbReference>
<evidence type="ECO:0000256" key="6">
    <source>
        <dbReference type="ARBA" id="ARBA00022725"/>
    </source>
</evidence>
<evidence type="ECO:0000256" key="9">
    <source>
        <dbReference type="ARBA" id="ARBA00023136"/>
    </source>
</evidence>
<evidence type="ECO:0000256" key="19">
    <source>
        <dbReference type="SAM" id="Phobius"/>
    </source>
</evidence>
<keyword evidence="10" id="KW-0675">Receptor</keyword>
<comment type="caution">
    <text evidence="20">The sequence shown here is derived from an EMBL/GenBank/DDBJ whole genome shotgun (WGS) entry which is preliminary data.</text>
</comment>
<feature type="transmembrane region" description="Helical" evidence="19">
    <location>
        <begin position="322"/>
        <end position="341"/>
    </location>
</feature>
<sequence length="677" mass="78101">MIELHEISYMFTKCGFVAAFVVNLFLIFLTAFHVQRIFSTYKYMVIVFASMGIIFSGWEIVARPFAHNYNKGFLYFSLSDAFDHSQDFLQFAIVAYGSFYLVILAFIVVQFIYRYVTIFKPTLIKKFTGKGVFVWMIYPLLAGAAFGGPLYCFGLVDSYSDEYLKNEILEKYGLAIKDLPRFAIVTYDSEGNLRWRNCCYLLTSITVMGSQYMIILFCGLRMHFTMKKELKTFSVPNRRLQKQFFTALVIQTLAPTALFVVPAAPILLGPLLDIQMSIRTGMIYVLLNLYPPIDSIAFMWIVKEYRIIIGAPTRQEKTKENCRLASDYLTVGVWKFIVVAMSNVTVLPFIAEIFSRVGFVCTCLFNAILIYLTAFKTERITGAYKYLIILFSLICISFSCLEVLAHPYLHNYNGGFIYFSLNDYLGASNDLLKFFIEAYSGAYASIMCMVAVQFVFRFATLMNRKTLLSSFSGFNFVIWILYPLFFCITFGMMVHYCAQPEPYSDDYMKKELFRVYNLEIEKTARFIVIAYNADGSVRWFNLVFLFGAMIILGFQYAVIIYCGIQMQRKMKKELKNFSVSNRKLQQQFFKALVVQITLPTVLFHLPALPVLFSPFFDVKFTFQTGFIYAVFSLYPPIETVAFMLIVSEYSNIFKKSVNRRPSAPDVRQKRVSDISIL</sequence>
<evidence type="ECO:0000256" key="13">
    <source>
        <dbReference type="ARBA" id="ARBA00054965"/>
    </source>
</evidence>
<organism evidence="20 21">
    <name type="scientific">Caenorhabditis nigoni</name>
    <dbReference type="NCBI Taxonomy" id="1611254"/>
    <lineage>
        <taxon>Eukaryota</taxon>
        <taxon>Metazoa</taxon>
        <taxon>Ecdysozoa</taxon>
        <taxon>Nematoda</taxon>
        <taxon>Chromadorea</taxon>
        <taxon>Rhabditida</taxon>
        <taxon>Rhabditina</taxon>
        <taxon>Rhabditomorpha</taxon>
        <taxon>Rhabditoidea</taxon>
        <taxon>Rhabditidae</taxon>
        <taxon>Peloderinae</taxon>
        <taxon>Caenorhabditis</taxon>
    </lineage>
</organism>
<evidence type="ECO:0000256" key="3">
    <source>
        <dbReference type="ARBA" id="ARBA00022500"/>
    </source>
</evidence>
<keyword evidence="12" id="KW-0966">Cell projection</keyword>
<evidence type="ECO:0000256" key="10">
    <source>
        <dbReference type="ARBA" id="ARBA00023170"/>
    </source>
</evidence>
<feature type="transmembrane region" description="Helical" evidence="19">
    <location>
        <begin position="244"/>
        <end position="269"/>
    </location>
</feature>
<keyword evidence="9 19" id="KW-0472">Membrane</keyword>
<reference evidence="21" key="1">
    <citation type="submission" date="2017-10" db="EMBL/GenBank/DDBJ databases">
        <title>Rapid genome shrinkage in a self-fertile nematode reveals novel sperm competition proteins.</title>
        <authorList>
            <person name="Yin D."/>
            <person name="Schwarz E.M."/>
            <person name="Thomas C.G."/>
            <person name="Felde R.L."/>
            <person name="Korf I.F."/>
            <person name="Cutter A.D."/>
            <person name="Schartner C.M."/>
            <person name="Ralston E.J."/>
            <person name="Meyer B.J."/>
            <person name="Haag E.S."/>
        </authorList>
    </citation>
    <scope>NUCLEOTIDE SEQUENCE [LARGE SCALE GENOMIC DNA]</scope>
    <source>
        <strain evidence="21">JU1422</strain>
    </source>
</reference>
<feature type="transmembrane region" description="Helical" evidence="19">
    <location>
        <begin position="353"/>
        <end position="374"/>
    </location>
</feature>
<feature type="transmembrane region" description="Helical" evidence="19">
    <location>
        <begin position="15"/>
        <end position="34"/>
    </location>
</feature>
<feature type="transmembrane region" description="Helical" evidence="19">
    <location>
        <begin position="434"/>
        <end position="456"/>
    </location>
</feature>
<comment type="similarity">
    <text evidence="14">Belongs to the nematode receptor-like protein str family.</text>
</comment>
<dbReference type="OrthoDB" id="5815569at2759"/>
<feature type="transmembrane region" description="Helical" evidence="19">
    <location>
        <begin position="88"/>
        <end position="113"/>
    </location>
</feature>
<comment type="subunit">
    <text evidence="15">Interacts with odr-4.</text>
</comment>
<keyword evidence="6" id="KW-0552">Olfaction</keyword>
<dbReference type="SUPFAM" id="SSF81321">
    <property type="entry name" value="Family A G protein-coupled receptor-like"/>
    <property type="match status" value="2"/>
</dbReference>
<evidence type="ECO:0000256" key="4">
    <source>
        <dbReference type="ARBA" id="ARBA00022606"/>
    </source>
</evidence>
<dbReference type="GO" id="GO:0060170">
    <property type="term" value="C:ciliary membrane"/>
    <property type="evidence" value="ECO:0007669"/>
    <property type="project" value="UniProtKB-SubCell"/>
</dbReference>
<keyword evidence="4" id="KW-0716">Sensory transduction</keyword>
<feature type="transmembrane region" description="Helical" evidence="19">
    <location>
        <begin position="200"/>
        <end position="224"/>
    </location>
</feature>
<evidence type="ECO:0000256" key="1">
    <source>
        <dbReference type="ARBA" id="ARBA00004272"/>
    </source>
</evidence>
<proteinExistence type="inferred from homology"/>
<dbReference type="AlphaFoldDB" id="A0A2G5TMI4"/>
<comment type="function">
    <text evidence="13">An odorant receptor which affects chemotaxis to the volatile odorant diacetyl. Specifies AWA neuronal cell fate via the odr-7 pathway.</text>
</comment>